<dbReference type="GO" id="GO:0005524">
    <property type="term" value="F:ATP binding"/>
    <property type="evidence" value="ECO:0007669"/>
    <property type="project" value="UniProtKB-KW"/>
</dbReference>
<keyword evidence="8" id="KW-1185">Reference proteome</keyword>
<protein>
    <submittedName>
        <fullName evidence="7">1,4-alpha-glucan branching protein</fullName>
    </submittedName>
</protein>
<dbReference type="EMBL" id="BMSJ01000002">
    <property type="protein sequence ID" value="GGR14917.1"/>
    <property type="molecule type" value="Genomic_DNA"/>
</dbReference>
<sequence length="231" mass="24365">MAVIHRTTMQPTKMELLGAWLPTRPWYAAGAGGPLPVRAGGFRLDDPEGEVGIEFMVVTDGTGPDAVAHHVPLTYRAHPLPGAEHALVGTSEHGVLGRRWVYDGAHDPVLAERLHALLDGRAEPQDQTATDAPDPTIAVVPLTPDGTGAGVELVRVEEGPDRTDVVVRRPGAPAPLVLRVRRVLRADGDGGTADGGTARVTGEWQRPDGTTARGTYVTAFTELAASTDFTA</sequence>
<gene>
    <name evidence="7" type="ORF">CP977_29180</name>
    <name evidence="6" type="ORF">GCM10010497_16490</name>
</gene>
<dbReference type="InterPro" id="IPR040999">
    <property type="entry name" value="Mak_N_cap"/>
</dbReference>
<evidence type="ECO:0000256" key="1">
    <source>
        <dbReference type="ARBA" id="ARBA00022679"/>
    </source>
</evidence>
<dbReference type="AlphaFoldDB" id="A0AAV4KG70"/>
<keyword evidence="4" id="KW-0067">ATP-binding</keyword>
<accession>A0AAV4KG70</accession>
<dbReference type="Pfam" id="PF18085">
    <property type="entry name" value="Mak_N_cap"/>
    <property type="match status" value="1"/>
</dbReference>
<organism evidence="6 9">
    <name type="scientific">Streptomyces cinereoruber</name>
    <dbReference type="NCBI Taxonomy" id="67260"/>
    <lineage>
        <taxon>Bacteria</taxon>
        <taxon>Bacillati</taxon>
        <taxon>Actinomycetota</taxon>
        <taxon>Actinomycetes</taxon>
        <taxon>Kitasatosporales</taxon>
        <taxon>Streptomycetaceae</taxon>
        <taxon>Streptomyces</taxon>
    </lineage>
</organism>
<evidence type="ECO:0000313" key="7">
    <source>
        <dbReference type="EMBL" id="QEV35748.1"/>
    </source>
</evidence>
<keyword evidence="2" id="KW-0547">Nucleotide-binding</keyword>
<evidence type="ECO:0000313" key="8">
    <source>
        <dbReference type="Proteomes" id="UP000326029"/>
    </source>
</evidence>
<evidence type="ECO:0000256" key="2">
    <source>
        <dbReference type="ARBA" id="ARBA00022741"/>
    </source>
</evidence>
<dbReference type="GeneID" id="95457838"/>
<feature type="domain" description="Maltokinase N-terminal cap" evidence="5">
    <location>
        <begin position="20"/>
        <end position="107"/>
    </location>
</feature>
<proteinExistence type="predicted"/>
<dbReference type="Proteomes" id="UP000642014">
    <property type="component" value="Unassembled WGS sequence"/>
</dbReference>
<dbReference type="GO" id="GO:0016301">
    <property type="term" value="F:kinase activity"/>
    <property type="evidence" value="ECO:0007669"/>
    <property type="project" value="UniProtKB-KW"/>
</dbReference>
<evidence type="ECO:0000313" key="6">
    <source>
        <dbReference type="EMBL" id="GGR14917.1"/>
    </source>
</evidence>
<reference evidence="7 8" key="2">
    <citation type="submission" date="2017-09" db="EMBL/GenBank/DDBJ databases">
        <authorList>
            <person name="Lee N."/>
            <person name="Cho B.-K."/>
        </authorList>
    </citation>
    <scope>NUCLEOTIDE SEQUENCE [LARGE SCALE GENOMIC DNA]</scope>
    <source>
        <strain evidence="7 8">ATCC 19740</strain>
    </source>
</reference>
<dbReference type="Proteomes" id="UP000326029">
    <property type="component" value="Chromosome"/>
</dbReference>
<evidence type="ECO:0000313" key="9">
    <source>
        <dbReference type="Proteomes" id="UP000642014"/>
    </source>
</evidence>
<evidence type="ECO:0000256" key="4">
    <source>
        <dbReference type="ARBA" id="ARBA00022840"/>
    </source>
</evidence>
<keyword evidence="3" id="KW-0418">Kinase</keyword>
<reference evidence="6" key="3">
    <citation type="submission" date="2023-08" db="EMBL/GenBank/DDBJ databases">
        <authorList>
            <person name="Sun Q."/>
            <person name="Ohkuma M."/>
        </authorList>
    </citation>
    <scope>NUCLEOTIDE SEQUENCE</scope>
    <source>
        <strain evidence="6">JCM 4205</strain>
    </source>
</reference>
<dbReference type="EMBL" id="CP023693">
    <property type="protein sequence ID" value="QEV35748.1"/>
    <property type="molecule type" value="Genomic_DNA"/>
</dbReference>
<evidence type="ECO:0000256" key="3">
    <source>
        <dbReference type="ARBA" id="ARBA00022777"/>
    </source>
</evidence>
<name>A0AAV4KG70_9ACTN</name>
<dbReference type="RefSeq" id="WP_152371068.1">
    <property type="nucleotide sequence ID" value="NZ_BMSJ01000002.1"/>
</dbReference>
<keyword evidence="1" id="KW-0808">Transferase</keyword>
<reference evidence="6 9" key="1">
    <citation type="journal article" date="2014" name="Int. J. Syst. Evol. Microbiol.">
        <title>Complete genome sequence of Corynebacterium casei LMG S-19264T (=DSM 44701T), isolated from a smear-ripened cheese.</title>
        <authorList>
            <consortium name="US DOE Joint Genome Institute (JGI-PGF)"/>
            <person name="Walter F."/>
            <person name="Albersmeier A."/>
            <person name="Kalinowski J."/>
            <person name="Ruckert C."/>
        </authorList>
    </citation>
    <scope>NUCLEOTIDE SEQUENCE [LARGE SCALE GENOMIC DNA]</scope>
    <source>
        <strain evidence="6 9">JCM 4205</strain>
    </source>
</reference>
<evidence type="ECO:0000259" key="5">
    <source>
        <dbReference type="Pfam" id="PF18085"/>
    </source>
</evidence>